<comment type="caution">
    <text evidence="2">The sequence shown here is derived from an EMBL/GenBank/DDBJ whole genome shotgun (WGS) entry which is preliminary data.</text>
</comment>
<organism evidence="2 3">
    <name type="scientific">Coccomyxa subellipsoidea</name>
    <dbReference type="NCBI Taxonomy" id="248742"/>
    <lineage>
        <taxon>Eukaryota</taxon>
        <taxon>Viridiplantae</taxon>
        <taxon>Chlorophyta</taxon>
        <taxon>core chlorophytes</taxon>
        <taxon>Trebouxiophyceae</taxon>
        <taxon>Trebouxiophyceae incertae sedis</taxon>
        <taxon>Coccomyxaceae</taxon>
        <taxon>Coccomyxa</taxon>
    </lineage>
</organism>
<dbReference type="EMBL" id="JALJOT010000008">
    <property type="protein sequence ID" value="KAK9908208.1"/>
    <property type="molecule type" value="Genomic_DNA"/>
</dbReference>
<keyword evidence="3" id="KW-1185">Reference proteome</keyword>
<name>A0ABR2YMH6_9CHLO</name>
<sequence>MASKAAGLTHHLTTESTLTTVTRELKYLWPFVAGLGTCGYIFLKIGLSVTDEDVKNSSEAVLAVLWTA</sequence>
<reference evidence="2 3" key="1">
    <citation type="journal article" date="2024" name="Nat. Commun.">
        <title>Phylogenomics reveals the evolutionary origins of lichenization in chlorophyte algae.</title>
        <authorList>
            <person name="Puginier C."/>
            <person name="Libourel C."/>
            <person name="Otte J."/>
            <person name="Skaloud P."/>
            <person name="Haon M."/>
            <person name="Grisel S."/>
            <person name="Petersen M."/>
            <person name="Berrin J.G."/>
            <person name="Delaux P.M."/>
            <person name="Dal Grande F."/>
            <person name="Keller J."/>
        </authorList>
    </citation>
    <scope>NUCLEOTIDE SEQUENCE [LARGE SCALE GENOMIC DNA]</scope>
    <source>
        <strain evidence="2 3">SAG 216-7</strain>
    </source>
</reference>
<gene>
    <name evidence="2" type="ORF">WJX75_004278</name>
</gene>
<dbReference type="Proteomes" id="UP001491310">
    <property type="component" value="Unassembled WGS sequence"/>
</dbReference>
<evidence type="ECO:0000313" key="2">
    <source>
        <dbReference type="EMBL" id="KAK9908208.1"/>
    </source>
</evidence>
<evidence type="ECO:0008006" key="4">
    <source>
        <dbReference type="Google" id="ProtNLM"/>
    </source>
</evidence>
<keyword evidence="1" id="KW-1133">Transmembrane helix</keyword>
<protein>
    <recommendedName>
        <fullName evidence="4">Mitochondrial fission process protein 1</fullName>
    </recommendedName>
</protein>
<keyword evidence="1" id="KW-0812">Transmembrane</keyword>
<feature type="transmembrane region" description="Helical" evidence="1">
    <location>
        <begin position="27"/>
        <end position="47"/>
    </location>
</feature>
<evidence type="ECO:0000256" key="1">
    <source>
        <dbReference type="SAM" id="Phobius"/>
    </source>
</evidence>
<evidence type="ECO:0000313" key="3">
    <source>
        <dbReference type="Proteomes" id="UP001491310"/>
    </source>
</evidence>
<accession>A0ABR2YMH6</accession>
<proteinExistence type="predicted"/>
<keyword evidence="1" id="KW-0472">Membrane</keyword>